<dbReference type="InterPro" id="IPR037660">
    <property type="entry name" value="CCDC51"/>
</dbReference>
<keyword evidence="1" id="KW-0472">Membrane</keyword>
<keyword evidence="1" id="KW-0812">Transmembrane</keyword>
<dbReference type="AlphaFoldDB" id="A0A1A9VMI5"/>
<organism evidence="2 3">
    <name type="scientific">Glossina austeni</name>
    <name type="common">Savannah tsetse fly</name>
    <dbReference type="NCBI Taxonomy" id="7395"/>
    <lineage>
        <taxon>Eukaryota</taxon>
        <taxon>Metazoa</taxon>
        <taxon>Ecdysozoa</taxon>
        <taxon>Arthropoda</taxon>
        <taxon>Hexapoda</taxon>
        <taxon>Insecta</taxon>
        <taxon>Pterygota</taxon>
        <taxon>Neoptera</taxon>
        <taxon>Endopterygota</taxon>
        <taxon>Diptera</taxon>
        <taxon>Brachycera</taxon>
        <taxon>Muscomorpha</taxon>
        <taxon>Hippoboscoidea</taxon>
        <taxon>Glossinidae</taxon>
        <taxon>Glossina</taxon>
    </lineage>
</organism>
<dbReference type="PANTHER" id="PTHR28624:SF1">
    <property type="entry name" value="MITOCHONDRIAL POTASSIUM CHANNEL"/>
    <property type="match status" value="1"/>
</dbReference>
<reference evidence="2" key="1">
    <citation type="submission" date="2020-05" db="UniProtKB">
        <authorList>
            <consortium name="EnsemblMetazoa"/>
        </authorList>
    </citation>
    <scope>IDENTIFICATION</scope>
    <source>
        <strain evidence="2">TTRI</strain>
    </source>
</reference>
<sequence length="293" mass="34717">MIASNIRHHFPYSRFRLGRVKQWHICQAGLTTEEKSAETPSNIKTRLQQRIQKLFPRLSDNLAYVHVERDGDIEKTQYELFVKRVLANVEEISHMDEVRNAQQNVRLVKKTLLEKSNQKRSLMKELDSIRNDLSQIYRDMKTTNTRSHDKYLDLTRQEIELCIKEKNLLESITKIDEEEQHLLNYELTAAINESYEKEKMHAHFIKVLGLLGVILSSFLTFLAAFASHIYQQRRFYSLREEMESSLVDKLTEPMKTVKEMIENLNGAKKEKESWGSYLKRHTRWTYSWAFKSS</sequence>
<dbReference type="PANTHER" id="PTHR28624">
    <property type="entry name" value="COILED-COIL DOMAIN-CONTAINING PROTEIN 51"/>
    <property type="match status" value="1"/>
</dbReference>
<protein>
    <submittedName>
        <fullName evidence="2">Uncharacterized protein</fullName>
    </submittedName>
</protein>
<accession>A0A1A9VMI5</accession>
<name>A0A1A9VMI5_GLOAU</name>
<dbReference type="STRING" id="7395.A0A1A9VMI5"/>
<dbReference type="Proteomes" id="UP000078200">
    <property type="component" value="Unassembled WGS sequence"/>
</dbReference>
<keyword evidence="3" id="KW-1185">Reference proteome</keyword>
<keyword evidence="1" id="KW-1133">Transmembrane helix</keyword>
<dbReference type="VEuPathDB" id="VectorBase:GAUT041700"/>
<evidence type="ECO:0000256" key="1">
    <source>
        <dbReference type="SAM" id="Phobius"/>
    </source>
</evidence>
<evidence type="ECO:0000313" key="3">
    <source>
        <dbReference type="Proteomes" id="UP000078200"/>
    </source>
</evidence>
<evidence type="ECO:0000313" key="2">
    <source>
        <dbReference type="EnsemblMetazoa" id="GAUT041700-PA"/>
    </source>
</evidence>
<dbReference type="EnsemblMetazoa" id="GAUT041700-RA">
    <property type="protein sequence ID" value="GAUT041700-PA"/>
    <property type="gene ID" value="GAUT041700"/>
</dbReference>
<proteinExistence type="predicted"/>
<feature type="transmembrane region" description="Helical" evidence="1">
    <location>
        <begin position="207"/>
        <end position="230"/>
    </location>
</feature>